<keyword evidence="1" id="KW-0732">Signal</keyword>
<evidence type="ECO:0000313" key="3">
    <source>
        <dbReference type="WBParaSite" id="Minc3s06413g39792"/>
    </source>
</evidence>
<sequence length="80" mass="9286">MILMLFLGCLELFLVVKTIFSWSRGCSKPLSRLSNTVETTSRQPPSNWNNSNEKTACSKFFCRRVLLGKITMNEQVWIQR</sequence>
<dbReference type="Proteomes" id="UP000887563">
    <property type="component" value="Unplaced"/>
</dbReference>
<accession>A0A914NH78</accession>
<evidence type="ECO:0000256" key="1">
    <source>
        <dbReference type="SAM" id="SignalP"/>
    </source>
</evidence>
<organism evidence="2 3">
    <name type="scientific">Meloidogyne incognita</name>
    <name type="common">Southern root-knot nematode worm</name>
    <name type="synonym">Oxyuris incognita</name>
    <dbReference type="NCBI Taxonomy" id="6306"/>
    <lineage>
        <taxon>Eukaryota</taxon>
        <taxon>Metazoa</taxon>
        <taxon>Ecdysozoa</taxon>
        <taxon>Nematoda</taxon>
        <taxon>Chromadorea</taxon>
        <taxon>Rhabditida</taxon>
        <taxon>Tylenchina</taxon>
        <taxon>Tylenchomorpha</taxon>
        <taxon>Tylenchoidea</taxon>
        <taxon>Meloidogynidae</taxon>
        <taxon>Meloidogyninae</taxon>
        <taxon>Meloidogyne</taxon>
        <taxon>Meloidogyne incognita group</taxon>
    </lineage>
</organism>
<feature type="signal peptide" evidence="1">
    <location>
        <begin position="1"/>
        <end position="18"/>
    </location>
</feature>
<reference evidence="3" key="1">
    <citation type="submission" date="2022-11" db="UniProtKB">
        <authorList>
            <consortium name="WormBaseParasite"/>
        </authorList>
    </citation>
    <scope>IDENTIFICATION</scope>
</reference>
<protein>
    <submittedName>
        <fullName evidence="3">Secreted protein</fullName>
    </submittedName>
</protein>
<dbReference type="WBParaSite" id="Minc3s06413g39792">
    <property type="protein sequence ID" value="Minc3s06413g39792"/>
    <property type="gene ID" value="Minc3s06413g39792"/>
</dbReference>
<keyword evidence="2" id="KW-1185">Reference proteome</keyword>
<evidence type="ECO:0000313" key="2">
    <source>
        <dbReference type="Proteomes" id="UP000887563"/>
    </source>
</evidence>
<name>A0A914NH78_MELIC</name>
<feature type="chain" id="PRO_5037230582" evidence="1">
    <location>
        <begin position="19"/>
        <end position="80"/>
    </location>
</feature>
<dbReference type="AlphaFoldDB" id="A0A914NH78"/>
<proteinExistence type="predicted"/>